<dbReference type="GO" id="GO:0000978">
    <property type="term" value="F:RNA polymerase II cis-regulatory region sequence-specific DNA binding"/>
    <property type="evidence" value="ECO:0007669"/>
    <property type="project" value="TreeGrafter"/>
</dbReference>
<reference evidence="16" key="1">
    <citation type="journal article" date="2014" name="PLoS ONE">
        <title>Transcriptome-Based Identification of ABC Transporters in the Western Tarnished Plant Bug Lygus hesperus.</title>
        <authorList>
            <person name="Hull J.J."/>
            <person name="Chaney K."/>
            <person name="Geib S.M."/>
            <person name="Fabrick J.A."/>
            <person name="Brent C.S."/>
            <person name="Walsh D."/>
            <person name="Lavine L.C."/>
        </authorList>
    </citation>
    <scope>NUCLEOTIDE SEQUENCE</scope>
</reference>
<comment type="subcellular location">
    <subcellularLocation>
        <location evidence="2">Cytoplasm</location>
    </subcellularLocation>
    <subcellularLocation>
        <location evidence="1">Nucleus</location>
    </subcellularLocation>
</comment>
<dbReference type="PANTHER" id="PTHR23235:SF42">
    <property type="entry name" value="EARLY GROWTH RESPONSE PROTEIN 1"/>
    <property type="match status" value="1"/>
</dbReference>
<evidence type="ECO:0000256" key="3">
    <source>
        <dbReference type="ARBA" id="ARBA00005682"/>
    </source>
</evidence>
<dbReference type="GO" id="GO:0000981">
    <property type="term" value="F:DNA-binding transcription factor activity, RNA polymerase II-specific"/>
    <property type="evidence" value="ECO:0007669"/>
    <property type="project" value="TreeGrafter"/>
</dbReference>
<feature type="domain" description="C2H2-type" evidence="15">
    <location>
        <begin position="25"/>
        <end position="53"/>
    </location>
</feature>
<dbReference type="SUPFAM" id="SSF57667">
    <property type="entry name" value="beta-beta-alpha zinc fingers"/>
    <property type="match status" value="2"/>
</dbReference>
<accession>A0A0A9YK52</accession>
<keyword evidence="5" id="KW-0479">Metal-binding</keyword>
<sequence>MCDYRAARPSTLKLHVRRHTGERPYTCDICNFTCGRLEILKTHKTSTHTGEHPYACSLCSYTCVRADKLKTHQKKYHKDENTNESSSTVNVKLGASEVDERLGNGADCRLELSVETEGDCQDSTKTGDSAVTDVSVPVIKIEPGMDLDSQGTFELSGITVSNAMRFESKEDSLTDIA</sequence>
<evidence type="ECO:0000256" key="1">
    <source>
        <dbReference type="ARBA" id="ARBA00004123"/>
    </source>
</evidence>
<name>A0A0A9YK52_LYGHE</name>
<proteinExistence type="inferred from homology"/>
<reference evidence="16" key="2">
    <citation type="submission" date="2014-07" db="EMBL/GenBank/DDBJ databases">
        <authorList>
            <person name="Hull J."/>
        </authorList>
    </citation>
    <scope>NUCLEOTIDE SEQUENCE</scope>
</reference>
<evidence type="ECO:0000256" key="12">
    <source>
        <dbReference type="ARBA" id="ARBA00023163"/>
    </source>
</evidence>
<evidence type="ECO:0000256" key="2">
    <source>
        <dbReference type="ARBA" id="ARBA00004496"/>
    </source>
</evidence>
<dbReference type="InterPro" id="IPR013087">
    <property type="entry name" value="Znf_C2H2_type"/>
</dbReference>
<keyword evidence="6 14" id="KW-0863">Zinc-finger</keyword>
<keyword evidence="4" id="KW-0963">Cytoplasm</keyword>
<dbReference type="GO" id="GO:0048511">
    <property type="term" value="P:rhythmic process"/>
    <property type="evidence" value="ECO:0007669"/>
    <property type="project" value="UniProtKB-KW"/>
</dbReference>
<evidence type="ECO:0000256" key="4">
    <source>
        <dbReference type="ARBA" id="ARBA00022490"/>
    </source>
</evidence>
<dbReference type="PROSITE" id="PS00028">
    <property type="entry name" value="ZINC_FINGER_C2H2_1"/>
    <property type="match status" value="2"/>
</dbReference>
<dbReference type="Gene3D" id="3.30.160.60">
    <property type="entry name" value="Classic Zinc Finger"/>
    <property type="match status" value="3"/>
</dbReference>
<organism evidence="16">
    <name type="scientific">Lygus hesperus</name>
    <name type="common">Western plant bug</name>
    <dbReference type="NCBI Taxonomy" id="30085"/>
    <lineage>
        <taxon>Eukaryota</taxon>
        <taxon>Metazoa</taxon>
        <taxon>Ecdysozoa</taxon>
        <taxon>Arthropoda</taxon>
        <taxon>Hexapoda</taxon>
        <taxon>Insecta</taxon>
        <taxon>Pterygota</taxon>
        <taxon>Neoptera</taxon>
        <taxon>Paraneoptera</taxon>
        <taxon>Hemiptera</taxon>
        <taxon>Heteroptera</taxon>
        <taxon>Panheteroptera</taxon>
        <taxon>Cimicomorpha</taxon>
        <taxon>Miridae</taxon>
        <taxon>Mirini</taxon>
        <taxon>Lygus</taxon>
    </lineage>
</organism>
<evidence type="ECO:0000259" key="15">
    <source>
        <dbReference type="PROSITE" id="PS50157"/>
    </source>
</evidence>
<dbReference type="GO" id="GO:0005737">
    <property type="term" value="C:cytoplasm"/>
    <property type="evidence" value="ECO:0007669"/>
    <property type="project" value="UniProtKB-SubCell"/>
</dbReference>
<evidence type="ECO:0000256" key="13">
    <source>
        <dbReference type="ARBA" id="ARBA00023242"/>
    </source>
</evidence>
<protein>
    <recommendedName>
        <fullName evidence="15">C2H2-type domain-containing protein</fullName>
    </recommendedName>
</protein>
<dbReference type="PROSITE" id="PS50157">
    <property type="entry name" value="ZINC_FINGER_C2H2_2"/>
    <property type="match status" value="3"/>
</dbReference>
<keyword evidence="7" id="KW-0862">Zinc</keyword>
<keyword evidence="9" id="KW-0090">Biological rhythms</keyword>
<feature type="domain" description="C2H2-type" evidence="15">
    <location>
        <begin position="1"/>
        <end position="24"/>
    </location>
</feature>
<dbReference type="GO" id="GO:0008270">
    <property type="term" value="F:zinc ion binding"/>
    <property type="evidence" value="ECO:0007669"/>
    <property type="project" value="UniProtKB-KW"/>
</dbReference>
<dbReference type="GO" id="GO:0005634">
    <property type="term" value="C:nucleus"/>
    <property type="evidence" value="ECO:0007669"/>
    <property type="project" value="UniProtKB-SubCell"/>
</dbReference>
<comment type="similarity">
    <text evidence="3">Belongs to the EGR C2H2-type zinc-finger protein family.</text>
</comment>
<keyword evidence="8" id="KW-0805">Transcription regulation</keyword>
<dbReference type="SMART" id="SM00355">
    <property type="entry name" value="ZnF_C2H2"/>
    <property type="match status" value="3"/>
</dbReference>
<evidence type="ECO:0000256" key="7">
    <source>
        <dbReference type="ARBA" id="ARBA00022833"/>
    </source>
</evidence>
<keyword evidence="11" id="KW-0010">Activator</keyword>
<evidence type="ECO:0000256" key="9">
    <source>
        <dbReference type="ARBA" id="ARBA00023108"/>
    </source>
</evidence>
<dbReference type="PANTHER" id="PTHR23235">
    <property type="entry name" value="KRUEPPEL-LIKE TRANSCRIPTION FACTOR"/>
    <property type="match status" value="1"/>
</dbReference>
<evidence type="ECO:0000256" key="8">
    <source>
        <dbReference type="ARBA" id="ARBA00023015"/>
    </source>
</evidence>
<dbReference type="AlphaFoldDB" id="A0A0A9YK52"/>
<evidence type="ECO:0000313" key="16">
    <source>
        <dbReference type="EMBL" id="JAG33452.1"/>
    </source>
</evidence>
<evidence type="ECO:0000256" key="11">
    <source>
        <dbReference type="ARBA" id="ARBA00023159"/>
    </source>
</evidence>
<evidence type="ECO:0000256" key="10">
    <source>
        <dbReference type="ARBA" id="ARBA00023125"/>
    </source>
</evidence>
<dbReference type="InterPro" id="IPR036236">
    <property type="entry name" value="Znf_C2H2_sf"/>
</dbReference>
<gene>
    <name evidence="16" type="ORF">CM83_38628</name>
</gene>
<keyword evidence="10" id="KW-0238">DNA-binding</keyword>
<keyword evidence="13" id="KW-0539">Nucleus</keyword>
<feature type="domain" description="C2H2-type" evidence="15">
    <location>
        <begin position="54"/>
        <end position="82"/>
    </location>
</feature>
<dbReference type="EMBL" id="GBHO01010152">
    <property type="protein sequence ID" value="JAG33452.1"/>
    <property type="molecule type" value="Transcribed_RNA"/>
</dbReference>
<keyword evidence="12" id="KW-0804">Transcription</keyword>
<evidence type="ECO:0000256" key="14">
    <source>
        <dbReference type="PROSITE-ProRule" id="PRU00042"/>
    </source>
</evidence>
<evidence type="ECO:0000256" key="5">
    <source>
        <dbReference type="ARBA" id="ARBA00022723"/>
    </source>
</evidence>
<evidence type="ECO:0000256" key="6">
    <source>
        <dbReference type="ARBA" id="ARBA00022771"/>
    </source>
</evidence>